<dbReference type="Pfam" id="PF04965">
    <property type="entry name" value="GPW_gp25"/>
    <property type="match status" value="1"/>
</dbReference>
<organism evidence="3 5">
    <name type="scientific">Brucella tritici</name>
    <dbReference type="NCBI Taxonomy" id="94626"/>
    <lineage>
        <taxon>Bacteria</taxon>
        <taxon>Pseudomonadati</taxon>
        <taxon>Pseudomonadota</taxon>
        <taxon>Alphaproteobacteria</taxon>
        <taxon>Hyphomicrobiales</taxon>
        <taxon>Brucellaceae</taxon>
        <taxon>Brucella/Ochrobactrum group</taxon>
        <taxon>Brucella</taxon>
    </lineage>
</organism>
<dbReference type="SUPFAM" id="SSF160719">
    <property type="entry name" value="gpW/gp25-like"/>
    <property type="match status" value="1"/>
</dbReference>
<evidence type="ECO:0000313" key="4">
    <source>
        <dbReference type="Proteomes" id="UP000430843"/>
    </source>
</evidence>
<sequence length="109" mass="12124">MNAITGRPVDGKDHLRQSIIDILSTRKGTRVMRRDYGSDIPSIVDRPANDQLAVDMYVAVAEALDRWEPRLKLRDVSMTLQGDGVIEFSITGNYLPNGEVITLNGIVIK</sequence>
<evidence type="ECO:0000313" key="2">
    <source>
        <dbReference type="EMBL" id="KAB2666696.1"/>
    </source>
</evidence>
<evidence type="ECO:0000313" key="3">
    <source>
        <dbReference type="EMBL" id="NKW09415.1"/>
    </source>
</evidence>
<evidence type="ECO:0000313" key="5">
    <source>
        <dbReference type="Proteomes" id="UP000558475"/>
    </source>
</evidence>
<dbReference type="Proteomes" id="UP000558475">
    <property type="component" value="Unassembled WGS sequence"/>
</dbReference>
<dbReference type="Proteomes" id="UP000430843">
    <property type="component" value="Unassembled WGS sequence"/>
</dbReference>
<reference evidence="2 4" key="1">
    <citation type="submission" date="2019-09" db="EMBL/GenBank/DDBJ databases">
        <title>Taxonomic organization of the family Brucellaceae based on a phylogenomic approach.</title>
        <authorList>
            <person name="Leclercq S."/>
            <person name="Cloeckaert A."/>
            <person name="Zygmunt M.S."/>
        </authorList>
    </citation>
    <scope>NUCLEOTIDE SEQUENCE [LARGE SCALE GENOMIC DNA]</scope>
    <source>
        <strain evidence="2 4">LMG 18957</strain>
    </source>
</reference>
<dbReference type="InterPro" id="IPR007048">
    <property type="entry name" value="IraD/Gp25-like"/>
</dbReference>
<reference evidence="3 5" key="2">
    <citation type="submission" date="2020-04" db="EMBL/GenBank/DDBJ databases">
        <title>Whole genome sequencing of clinical and environmental type strains of Ochrobactrum.</title>
        <authorList>
            <person name="Dharne M."/>
        </authorList>
    </citation>
    <scope>NUCLEOTIDE SEQUENCE [LARGE SCALE GENOMIC DNA]</scope>
    <source>
        <strain evidence="3 5">DSM 13340</strain>
    </source>
</reference>
<accession>A0A7X6FQZ2</accession>
<keyword evidence="4" id="KW-1185">Reference proteome</keyword>
<comment type="caution">
    <text evidence="3">The sequence shown here is derived from an EMBL/GenBank/DDBJ whole genome shotgun (WGS) entry which is preliminary data.</text>
</comment>
<gene>
    <name evidence="2" type="ORF">F9K91_04915</name>
    <name evidence="3" type="ORF">HGG76_05820</name>
</gene>
<proteinExistence type="predicted"/>
<feature type="domain" description="IraD/Gp25-like" evidence="1">
    <location>
        <begin position="10"/>
        <end position="92"/>
    </location>
</feature>
<protein>
    <submittedName>
        <fullName evidence="3">Baseplate assembly protein W</fullName>
    </submittedName>
</protein>
<dbReference type="EMBL" id="JAAXZB010000001">
    <property type="protein sequence ID" value="NKW09415.1"/>
    <property type="molecule type" value="Genomic_DNA"/>
</dbReference>
<name>A0A7X6FQZ2_9HYPH</name>
<evidence type="ECO:0000259" key="1">
    <source>
        <dbReference type="Pfam" id="PF04965"/>
    </source>
</evidence>
<dbReference type="Gene3D" id="3.10.450.40">
    <property type="match status" value="1"/>
</dbReference>
<dbReference type="AlphaFoldDB" id="A0A7X6FQZ2"/>
<dbReference type="EMBL" id="WBWA01000003">
    <property type="protein sequence ID" value="KAB2666696.1"/>
    <property type="molecule type" value="Genomic_DNA"/>
</dbReference>